<dbReference type="Gene3D" id="3.10.620.30">
    <property type="match status" value="1"/>
</dbReference>
<dbReference type="RefSeq" id="WP_044904854.1">
    <property type="nucleotide sequence ID" value="NZ_JQIF01000035.1"/>
</dbReference>
<comment type="caution">
    <text evidence="3">The sequence shown here is derived from an EMBL/GenBank/DDBJ whole genome shotgun (WGS) entry which is preliminary data.</text>
</comment>
<dbReference type="InterPro" id="IPR038765">
    <property type="entry name" value="Papain-like_cys_pep_sf"/>
</dbReference>
<reference evidence="3 4" key="1">
    <citation type="submission" date="2014-08" db="EMBL/GenBank/DDBJ databases">
        <title>Clostridium innocuum, an unnegligible vancomycin-resistant pathogen causing extra-intestinal infections.</title>
        <authorList>
            <person name="Feng Y."/>
            <person name="Chiu C.-H."/>
        </authorList>
    </citation>
    <scope>NUCLEOTIDE SEQUENCE [LARGE SCALE GENOMIC DNA]</scope>
    <source>
        <strain evidence="3 4">AN88</strain>
    </source>
</reference>
<dbReference type="Pfam" id="PF01841">
    <property type="entry name" value="Transglut_core"/>
    <property type="match status" value="1"/>
</dbReference>
<evidence type="ECO:0000313" key="3">
    <source>
        <dbReference type="EMBL" id="KGJ53672.1"/>
    </source>
</evidence>
<dbReference type="EMBL" id="JQIF01000035">
    <property type="protein sequence ID" value="KGJ53672.1"/>
    <property type="molecule type" value="Genomic_DNA"/>
</dbReference>
<evidence type="ECO:0000259" key="2">
    <source>
        <dbReference type="Pfam" id="PF01841"/>
    </source>
</evidence>
<organism evidence="3 4">
    <name type="scientific">Clostridium innocuum</name>
    <dbReference type="NCBI Taxonomy" id="1522"/>
    <lineage>
        <taxon>Bacteria</taxon>
        <taxon>Bacillati</taxon>
        <taxon>Bacillota</taxon>
        <taxon>Clostridia</taxon>
        <taxon>Eubacteriales</taxon>
        <taxon>Clostridiaceae</taxon>
        <taxon>Clostridium</taxon>
    </lineage>
</organism>
<accession>A0A099I8V8</accession>
<dbReference type="InterPro" id="IPR002931">
    <property type="entry name" value="Transglutaminase-like"/>
</dbReference>
<sequence>MKRYGIILLTSLILFGCSATQKAEEKEQKDPAVELKQTSIQNSKAINEDTCYKYQRSLLHENLQDDYDRLYGALLHHESSVLLDCSMPYVMKLFDAVTFDHPELFWSNYEYNYKESDDKESVTLYPSYAYDQEETANLQKQVDAVAAEILQKAEAKQTDYERVKLLYDWIIDRSDYVNKEENNQNMLSVFLDKKAVCAGYSKSFKYLLDQLHIPNAIILVQVIENPEEYHVINMVQMDKQWYYLDPTFGDIKIEKSYNNYRYAYFAMTSAEVENIYAPQQEIKQTAAYKDSFFYQRDAYLKGYDENQIIAIIASNINNPDPCLAIKCDSRQTYEQVKQLLRSQHIFDLFQSAGYNPQEFEYYSLDENYCFFLNYW</sequence>
<dbReference type="SUPFAM" id="SSF54001">
    <property type="entry name" value="Cysteine proteinases"/>
    <property type="match status" value="1"/>
</dbReference>
<name>A0A099I8V8_CLOIN</name>
<dbReference type="Proteomes" id="UP000030008">
    <property type="component" value="Unassembled WGS sequence"/>
</dbReference>
<proteinExistence type="predicted"/>
<gene>
    <name evidence="3" type="ORF">CIAN88_07750</name>
</gene>
<feature type="chain" id="PRO_5001946815" evidence="1">
    <location>
        <begin position="24"/>
        <end position="375"/>
    </location>
</feature>
<feature type="domain" description="Transglutaminase-like" evidence="2">
    <location>
        <begin position="154"/>
        <end position="246"/>
    </location>
</feature>
<feature type="signal peptide" evidence="1">
    <location>
        <begin position="1"/>
        <end position="23"/>
    </location>
</feature>
<dbReference type="PROSITE" id="PS51257">
    <property type="entry name" value="PROKAR_LIPOPROTEIN"/>
    <property type="match status" value="1"/>
</dbReference>
<keyword evidence="1" id="KW-0732">Signal</keyword>
<protein>
    <submittedName>
        <fullName evidence="3">Transglutaminase</fullName>
    </submittedName>
</protein>
<evidence type="ECO:0000256" key="1">
    <source>
        <dbReference type="SAM" id="SignalP"/>
    </source>
</evidence>
<dbReference type="AlphaFoldDB" id="A0A099I8V8"/>
<evidence type="ECO:0000313" key="4">
    <source>
        <dbReference type="Proteomes" id="UP000030008"/>
    </source>
</evidence>